<keyword evidence="2" id="KW-1185">Reference proteome</keyword>
<reference evidence="1 2" key="2">
    <citation type="journal article" date="2013" name="Plant Cell Physiol.">
        <title>Rice Annotation Project Database (RAP-DB): an integrative and interactive database for rice genomics.</title>
        <authorList>
            <person name="Sakai H."/>
            <person name="Lee S.S."/>
            <person name="Tanaka T."/>
            <person name="Numa H."/>
            <person name="Kim J."/>
            <person name="Kawahara Y."/>
            <person name="Wakimoto H."/>
            <person name="Yang C.C."/>
            <person name="Iwamoto M."/>
            <person name="Abe T."/>
            <person name="Yamada Y."/>
            <person name="Muto A."/>
            <person name="Inokuchi H."/>
            <person name="Ikemura T."/>
            <person name="Matsumoto T."/>
            <person name="Sasaki T."/>
            <person name="Itoh T."/>
        </authorList>
    </citation>
    <scope>NUCLEOTIDE SEQUENCE [LARGE SCALE GENOMIC DNA]</scope>
    <source>
        <strain evidence="2">cv. Nipponbare</strain>
    </source>
</reference>
<proteinExistence type="predicted"/>
<reference evidence="2" key="1">
    <citation type="journal article" date="2005" name="Nature">
        <title>The map-based sequence of the rice genome.</title>
        <authorList>
            <consortium name="International rice genome sequencing project (IRGSP)"/>
            <person name="Matsumoto T."/>
            <person name="Wu J."/>
            <person name="Kanamori H."/>
            <person name="Katayose Y."/>
            <person name="Fujisawa M."/>
            <person name="Namiki N."/>
            <person name="Mizuno H."/>
            <person name="Yamamoto K."/>
            <person name="Antonio B.A."/>
            <person name="Baba T."/>
            <person name="Sakata K."/>
            <person name="Nagamura Y."/>
            <person name="Aoki H."/>
            <person name="Arikawa K."/>
            <person name="Arita K."/>
            <person name="Bito T."/>
            <person name="Chiden Y."/>
            <person name="Fujitsuka N."/>
            <person name="Fukunaka R."/>
            <person name="Hamada M."/>
            <person name="Harada C."/>
            <person name="Hayashi A."/>
            <person name="Hijishita S."/>
            <person name="Honda M."/>
            <person name="Hosokawa S."/>
            <person name="Ichikawa Y."/>
            <person name="Idonuma A."/>
            <person name="Iijima M."/>
            <person name="Ikeda M."/>
            <person name="Ikeno M."/>
            <person name="Ito K."/>
            <person name="Ito S."/>
            <person name="Ito T."/>
            <person name="Ito Y."/>
            <person name="Ito Y."/>
            <person name="Iwabuchi A."/>
            <person name="Kamiya K."/>
            <person name="Karasawa W."/>
            <person name="Kurita K."/>
            <person name="Katagiri S."/>
            <person name="Kikuta A."/>
            <person name="Kobayashi H."/>
            <person name="Kobayashi N."/>
            <person name="Machita K."/>
            <person name="Maehara T."/>
            <person name="Masukawa M."/>
            <person name="Mizubayashi T."/>
            <person name="Mukai Y."/>
            <person name="Nagasaki H."/>
            <person name="Nagata Y."/>
            <person name="Naito S."/>
            <person name="Nakashima M."/>
            <person name="Nakama Y."/>
            <person name="Nakamichi Y."/>
            <person name="Nakamura M."/>
            <person name="Meguro A."/>
            <person name="Negishi M."/>
            <person name="Ohta I."/>
            <person name="Ohta T."/>
            <person name="Okamoto M."/>
            <person name="Ono N."/>
            <person name="Saji S."/>
            <person name="Sakaguchi M."/>
            <person name="Sakai K."/>
            <person name="Shibata M."/>
            <person name="Shimokawa T."/>
            <person name="Song J."/>
            <person name="Takazaki Y."/>
            <person name="Terasawa K."/>
            <person name="Tsugane M."/>
            <person name="Tsuji K."/>
            <person name="Ueda S."/>
            <person name="Waki K."/>
            <person name="Yamagata H."/>
            <person name="Yamamoto M."/>
            <person name="Yamamoto S."/>
            <person name="Yamane H."/>
            <person name="Yoshiki S."/>
            <person name="Yoshihara R."/>
            <person name="Yukawa K."/>
            <person name="Zhong H."/>
            <person name="Yano M."/>
            <person name="Yuan Q."/>
            <person name="Ouyang S."/>
            <person name="Liu J."/>
            <person name="Jones K.M."/>
            <person name="Gansberger K."/>
            <person name="Moffat K."/>
            <person name="Hill J."/>
            <person name="Bera J."/>
            <person name="Fadrosh D."/>
            <person name="Jin S."/>
            <person name="Johri S."/>
            <person name="Kim M."/>
            <person name="Overton L."/>
            <person name="Reardon M."/>
            <person name="Tsitrin T."/>
            <person name="Vuong H."/>
            <person name="Weaver B."/>
            <person name="Ciecko A."/>
            <person name="Tallon L."/>
            <person name="Jackson J."/>
            <person name="Pai G."/>
            <person name="Aken S.V."/>
            <person name="Utterback T."/>
            <person name="Reidmuller S."/>
            <person name="Feldblyum T."/>
            <person name="Hsiao J."/>
            <person name="Zismann V."/>
            <person name="Iobst S."/>
            <person name="de Vazeille A.R."/>
            <person name="Buell C.R."/>
            <person name="Ying K."/>
            <person name="Li Y."/>
            <person name="Lu T."/>
            <person name="Huang Y."/>
            <person name="Zhao Q."/>
            <person name="Feng Q."/>
            <person name="Zhang L."/>
            <person name="Zhu J."/>
            <person name="Weng Q."/>
            <person name="Mu J."/>
            <person name="Lu Y."/>
            <person name="Fan D."/>
            <person name="Liu Y."/>
            <person name="Guan J."/>
            <person name="Zhang Y."/>
            <person name="Yu S."/>
            <person name="Liu X."/>
            <person name="Zhang Y."/>
            <person name="Hong G."/>
            <person name="Han B."/>
            <person name="Choisne N."/>
            <person name="Demange N."/>
            <person name="Orjeda G."/>
            <person name="Samain S."/>
            <person name="Cattolico L."/>
            <person name="Pelletier E."/>
            <person name="Couloux A."/>
            <person name="Segurens B."/>
            <person name="Wincker P."/>
            <person name="D'Hont A."/>
            <person name="Scarpelli C."/>
            <person name="Weissenbach J."/>
            <person name="Salanoubat M."/>
            <person name="Quetier F."/>
            <person name="Yu Y."/>
            <person name="Kim H.R."/>
            <person name="Rambo T."/>
            <person name="Currie J."/>
            <person name="Collura K."/>
            <person name="Luo M."/>
            <person name="Yang T."/>
            <person name="Ammiraju J.S.S."/>
            <person name="Engler F."/>
            <person name="Soderlund C."/>
            <person name="Wing R.A."/>
            <person name="Palmer L.E."/>
            <person name="de la Bastide M."/>
            <person name="Spiegel L."/>
            <person name="Nascimento L."/>
            <person name="Zutavern T."/>
            <person name="O'Shaughnessy A."/>
            <person name="Dike S."/>
            <person name="Dedhia N."/>
            <person name="Preston R."/>
            <person name="Balija V."/>
            <person name="McCombie W.R."/>
            <person name="Chow T."/>
            <person name="Chen H."/>
            <person name="Chung M."/>
            <person name="Chen C."/>
            <person name="Shaw J."/>
            <person name="Wu H."/>
            <person name="Hsiao K."/>
            <person name="Chao Y."/>
            <person name="Chu M."/>
            <person name="Cheng C."/>
            <person name="Hour A."/>
            <person name="Lee P."/>
            <person name="Lin S."/>
            <person name="Lin Y."/>
            <person name="Liou J."/>
            <person name="Liu S."/>
            <person name="Hsing Y."/>
            <person name="Raghuvanshi S."/>
            <person name="Mohanty A."/>
            <person name="Bharti A.K."/>
            <person name="Gaur A."/>
            <person name="Gupta V."/>
            <person name="Kumar D."/>
            <person name="Ravi V."/>
            <person name="Vij S."/>
            <person name="Kapur A."/>
            <person name="Khurana P."/>
            <person name="Khurana P."/>
            <person name="Khurana J.P."/>
            <person name="Tyagi A.K."/>
            <person name="Gaikwad K."/>
            <person name="Singh A."/>
            <person name="Dalal V."/>
            <person name="Srivastava S."/>
            <person name="Dixit A."/>
            <person name="Pal A.K."/>
            <person name="Ghazi I.A."/>
            <person name="Yadav M."/>
            <person name="Pandit A."/>
            <person name="Bhargava A."/>
            <person name="Sureshbabu K."/>
            <person name="Batra K."/>
            <person name="Sharma T.R."/>
            <person name="Mohapatra T."/>
            <person name="Singh N.K."/>
            <person name="Messing J."/>
            <person name="Nelson A.B."/>
            <person name="Fuks G."/>
            <person name="Kavchok S."/>
            <person name="Keizer G."/>
            <person name="Linton E."/>
            <person name="Llaca V."/>
            <person name="Song R."/>
            <person name="Tanyolac B."/>
            <person name="Young S."/>
            <person name="Ho-Il K."/>
            <person name="Hahn J.H."/>
            <person name="Sangsakoo G."/>
            <person name="Vanavichit A."/>
            <person name="de Mattos Luiz.A.T."/>
            <person name="Zimmer P.D."/>
            <person name="Malone G."/>
            <person name="Dellagostin O."/>
            <person name="de Oliveira A.C."/>
            <person name="Bevan M."/>
            <person name="Bancroft I."/>
            <person name="Minx P."/>
            <person name="Cordum H."/>
            <person name="Wilson R."/>
            <person name="Cheng Z."/>
            <person name="Jin W."/>
            <person name="Jiang J."/>
            <person name="Leong S.A."/>
            <person name="Iwama H."/>
            <person name="Gojobori T."/>
            <person name="Itoh T."/>
            <person name="Niimura Y."/>
            <person name="Fujii Y."/>
            <person name="Habara T."/>
            <person name="Sakai H."/>
            <person name="Sato Y."/>
            <person name="Wilson G."/>
            <person name="Kumar K."/>
            <person name="McCouch S."/>
            <person name="Juretic N."/>
            <person name="Hoen D."/>
            <person name="Wright S."/>
            <person name="Bruskiewich R."/>
            <person name="Bureau T."/>
            <person name="Miyao A."/>
            <person name="Hirochika H."/>
            <person name="Nishikawa T."/>
            <person name="Kadowaki K."/>
            <person name="Sugiura M."/>
            <person name="Burr B."/>
            <person name="Sasaki T."/>
        </authorList>
    </citation>
    <scope>NUCLEOTIDE SEQUENCE [LARGE SCALE GENOMIC DNA]</scope>
    <source>
        <strain evidence="2">cv. Nipponbare</strain>
    </source>
</reference>
<evidence type="ECO:0000313" key="1">
    <source>
        <dbReference type="EMBL" id="BAT07916.1"/>
    </source>
</evidence>
<dbReference type="AlphaFoldDB" id="A0A0P0XMW5"/>
<name>A0A0P0XMW5_ORYSJ</name>
<protein>
    <submittedName>
        <fullName evidence="1">Os09g0392633 protein</fullName>
    </submittedName>
</protein>
<dbReference type="EMBL" id="AP014965">
    <property type="protein sequence ID" value="BAT07916.1"/>
    <property type="molecule type" value="Genomic_DNA"/>
</dbReference>
<organism evidence="1 2">
    <name type="scientific">Oryza sativa subsp. japonica</name>
    <name type="common">Rice</name>
    <dbReference type="NCBI Taxonomy" id="39947"/>
    <lineage>
        <taxon>Eukaryota</taxon>
        <taxon>Viridiplantae</taxon>
        <taxon>Streptophyta</taxon>
        <taxon>Embryophyta</taxon>
        <taxon>Tracheophyta</taxon>
        <taxon>Spermatophyta</taxon>
        <taxon>Magnoliopsida</taxon>
        <taxon>Liliopsida</taxon>
        <taxon>Poales</taxon>
        <taxon>Poaceae</taxon>
        <taxon>BOP clade</taxon>
        <taxon>Oryzoideae</taxon>
        <taxon>Oryzeae</taxon>
        <taxon>Oryzinae</taxon>
        <taxon>Oryza</taxon>
        <taxon>Oryza sativa</taxon>
    </lineage>
</organism>
<evidence type="ECO:0000313" key="2">
    <source>
        <dbReference type="Proteomes" id="UP000059680"/>
    </source>
</evidence>
<dbReference type="PaxDb" id="39947-A0A0P0XMW5"/>
<accession>A0A0P0XMW5</accession>
<dbReference type="Proteomes" id="UP000059680">
    <property type="component" value="Chromosome 9"/>
</dbReference>
<reference evidence="1 2" key="3">
    <citation type="journal article" date="2013" name="Rice">
        <title>Improvement of the Oryza sativa Nipponbare reference genome using next generation sequence and optical map data.</title>
        <authorList>
            <person name="Kawahara Y."/>
            <person name="de la Bastide M."/>
            <person name="Hamilton J.P."/>
            <person name="Kanamori H."/>
            <person name="McCombie W.R."/>
            <person name="Ouyang S."/>
            <person name="Schwartz D.C."/>
            <person name="Tanaka T."/>
            <person name="Wu J."/>
            <person name="Zhou S."/>
            <person name="Childs K.L."/>
            <person name="Davidson R.M."/>
            <person name="Lin H."/>
            <person name="Quesada-Ocampo L."/>
            <person name="Vaillancourt B."/>
            <person name="Sakai H."/>
            <person name="Lee S.S."/>
            <person name="Kim J."/>
            <person name="Numa H."/>
            <person name="Itoh T."/>
            <person name="Buell C.R."/>
            <person name="Matsumoto T."/>
        </authorList>
    </citation>
    <scope>NUCLEOTIDE SEQUENCE [LARGE SCALE GENOMIC DNA]</scope>
    <source>
        <strain evidence="2">cv. Nipponbare</strain>
    </source>
</reference>
<gene>
    <name evidence="1" type="ordered locus">Os09g0392633</name>
    <name evidence="1" type="ORF">OSNPB_090392633</name>
</gene>
<dbReference type="InParanoid" id="A0A0P0XMW5"/>
<sequence length="75" mass="8854">MQRMEKIRCGHRLLRFIAEPQLRHAPVHAVYRIDASGPRWIGDAVHEPGLPNKAVTYLTRIQCWCFVLRENYRVL</sequence>